<proteinExistence type="predicted"/>
<evidence type="ECO:0000313" key="3">
    <source>
        <dbReference type="Proteomes" id="UP000295558"/>
    </source>
</evidence>
<dbReference type="RefSeq" id="WP_133621165.1">
    <property type="nucleotide sequence ID" value="NZ_JAASUO010000022.1"/>
</dbReference>
<reference evidence="2 3" key="1">
    <citation type="submission" date="2019-03" db="EMBL/GenBank/DDBJ databases">
        <title>Genomic Encyclopedia of Type Strains, Phase III (KMG-III): the genomes of soil and plant-associated and newly described type strains.</title>
        <authorList>
            <person name="Whitman W."/>
        </authorList>
    </citation>
    <scope>NUCLEOTIDE SEQUENCE [LARGE SCALE GENOMIC DNA]</scope>
    <source>
        <strain evidence="2 3">CECT 7972</strain>
    </source>
</reference>
<sequence length="75" mass="8561">MYFKYFFISGTVGAILIFIIQAINFLKKVAIQGGLMNGDTYPGLFDTGLMTVPIIFFCTSFIFLLLYIYKDLKIK</sequence>
<dbReference type="Proteomes" id="UP000295558">
    <property type="component" value="Unassembled WGS sequence"/>
</dbReference>
<name>A0A4R6ZEZ7_9LIST</name>
<keyword evidence="3" id="KW-1185">Reference proteome</keyword>
<feature type="transmembrane region" description="Helical" evidence="1">
    <location>
        <begin position="47"/>
        <end position="69"/>
    </location>
</feature>
<comment type="caution">
    <text evidence="2">The sequence shown here is derived from an EMBL/GenBank/DDBJ whole genome shotgun (WGS) entry which is preliminary data.</text>
</comment>
<keyword evidence="1" id="KW-0812">Transmembrane</keyword>
<accession>A0A4R6ZEZ7</accession>
<evidence type="ECO:0000313" key="2">
    <source>
        <dbReference type="EMBL" id="TDR50683.1"/>
    </source>
</evidence>
<gene>
    <name evidence="2" type="ORF">DFP96_1186</name>
</gene>
<organism evidence="2 3">
    <name type="scientific">Listeria rocourtiae</name>
    <dbReference type="NCBI Taxonomy" id="647910"/>
    <lineage>
        <taxon>Bacteria</taxon>
        <taxon>Bacillati</taxon>
        <taxon>Bacillota</taxon>
        <taxon>Bacilli</taxon>
        <taxon>Bacillales</taxon>
        <taxon>Listeriaceae</taxon>
        <taxon>Listeria</taxon>
    </lineage>
</organism>
<dbReference type="EMBL" id="SNZK01000018">
    <property type="protein sequence ID" value="TDR50683.1"/>
    <property type="molecule type" value="Genomic_DNA"/>
</dbReference>
<dbReference type="OrthoDB" id="9940522at2"/>
<keyword evidence="1" id="KW-1133">Transmembrane helix</keyword>
<dbReference type="AlphaFoldDB" id="A0A4R6ZEZ7"/>
<evidence type="ECO:0000256" key="1">
    <source>
        <dbReference type="SAM" id="Phobius"/>
    </source>
</evidence>
<feature type="transmembrane region" description="Helical" evidence="1">
    <location>
        <begin position="6"/>
        <end position="26"/>
    </location>
</feature>
<keyword evidence="1" id="KW-0472">Membrane</keyword>
<protein>
    <submittedName>
        <fullName evidence="2">Uncharacterized protein</fullName>
    </submittedName>
</protein>